<accession>A0A4U3MMK4</accession>
<dbReference type="EMBL" id="SZQA01000007">
    <property type="protein sequence ID" value="TKK89216.1"/>
    <property type="molecule type" value="Genomic_DNA"/>
</dbReference>
<name>A0A4U3MMK4_9ACTN</name>
<gene>
    <name evidence="2" type="ORF">FDA94_09740</name>
</gene>
<sequence>MCDVAHVLAHVERARWPSPSGLDPEFIAHAHANGWAVPQLDHADLDLLDDRRFGTASGTSPAGGSCADGLGMDPSALP</sequence>
<evidence type="ECO:0000313" key="3">
    <source>
        <dbReference type="Proteomes" id="UP000308705"/>
    </source>
</evidence>
<protein>
    <submittedName>
        <fullName evidence="2">Uncharacterized protein</fullName>
    </submittedName>
</protein>
<comment type="caution">
    <text evidence="2">The sequence shown here is derived from an EMBL/GenBank/DDBJ whole genome shotgun (WGS) entry which is preliminary data.</text>
</comment>
<evidence type="ECO:0000256" key="1">
    <source>
        <dbReference type="SAM" id="MobiDB-lite"/>
    </source>
</evidence>
<feature type="region of interest" description="Disordered" evidence="1">
    <location>
        <begin position="53"/>
        <end position="78"/>
    </location>
</feature>
<keyword evidence="3" id="KW-1185">Reference proteome</keyword>
<proteinExistence type="predicted"/>
<dbReference type="OrthoDB" id="275232at2"/>
<evidence type="ECO:0000313" key="2">
    <source>
        <dbReference type="EMBL" id="TKK89216.1"/>
    </source>
</evidence>
<reference evidence="2 3" key="1">
    <citation type="submission" date="2019-04" db="EMBL/GenBank/DDBJ databases">
        <title>Herbidospora sp. NEAU-GS14.nov., a novel actinomycete isolated from soil.</title>
        <authorList>
            <person name="Han L."/>
        </authorList>
    </citation>
    <scope>NUCLEOTIDE SEQUENCE [LARGE SCALE GENOMIC DNA]</scope>
    <source>
        <strain evidence="2 3">NEAU-GS14</strain>
    </source>
</reference>
<feature type="compositionally biased region" description="Low complexity" evidence="1">
    <location>
        <begin position="54"/>
        <end position="65"/>
    </location>
</feature>
<dbReference type="Proteomes" id="UP000308705">
    <property type="component" value="Unassembled WGS sequence"/>
</dbReference>
<dbReference type="AlphaFoldDB" id="A0A4U3MMK4"/>
<dbReference type="RefSeq" id="WP_137246723.1">
    <property type="nucleotide sequence ID" value="NZ_SZQA01000007.1"/>
</dbReference>
<organism evidence="2 3">
    <name type="scientific">Herbidospora galbida</name>
    <dbReference type="NCBI Taxonomy" id="2575442"/>
    <lineage>
        <taxon>Bacteria</taxon>
        <taxon>Bacillati</taxon>
        <taxon>Actinomycetota</taxon>
        <taxon>Actinomycetes</taxon>
        <taxon>Streptosporangiales</taxon>
        <taxon>Streptosporangiaceae</taxon>
        <taxon>Herbidospora</taxon>
    </lineage>
</organism>